<dbReference type="AlphaFoldDB" id="A0A7W4UCS2"/>
<accession>A0A7W4UCS2</accession>
<dbReference type="Gene3D" id="3.40.1000.70">
    <property type="entry name" value="PknH-like extracellular domain"/>
    <property type="match status" value="1"/>
</dbReference>
<dbReference type="RefSeq" id="WP_183294235.1">
    <property type="nucleotide sequence ID" value="NZ_JACHVX010000001.1"/>
</dbReference>
<organism evidence="1 2">
    <name type="scientific">Cellulomonas cellasea</name>
    <dbReference type="NCBI Taxonomy" id="43670"/>
    <lineage>
        <taxon>Bacteria</taxon>
        <taxon>Bacillati</taxon>
        <taxon>Actinomycetota</taxon>
        <taxon>Actinomycetes</taxon>
        <taxon>Micrococcales</taxon>
        <taxon>Cellulomonadaceae</taxon>
        <taxon>Cellulomonas</taxon>
    </lineage>
</organism>
<reference evidence="1 2" key="2">
    <citation type="submission" date="2020-08" db="EMBL/GenBank/DDBJ databases">
        <authorList>
            <person name="Partida-Martinez L."/>
            <person name="Huntemann M."/>
            <person name="Clum A."/>
            <person name="Wang J."/>
            <person name="Palaniappan K."/>
            <person name="Ritter S."/>
            <person name="Chen I.-M."/>
            <person name="Stamatis D."/>
            <person name="Reddy T."/>
            <person name="O'Malley R."/>
            <person name="Daum C."/>
            <person name="Shapiro N."/>
            <person name="Ivanova N."/>
            <person name="Kyrpides N."/>
            <person name="Woyke T."/>
        </authorList>
    </citation>
    <scope>NUCLEOTIDE SEQUENCE [LARGE SCALE GENOMIC DNA]</scope>
    <source>
        <strain evidence="1 2">RAS26</strain>
    </source>
</reference>
<proteinExistence type="predicted"/>
<comment type="caution">
    <text evidence="1">The sequence shown here is derived from an EMBL/GenBank/DDBJ whole genome shotgun (WGS) entry which is preliminary data.</text>
</comment>
<protein>
    <recommendedName>
        <fullName evidence="3">PknH-like extracellular domain-containing protein</fullName>
    </recommendedName>
</protein>
<evidence type="ECO:0008006" key="3">
    <source>
        <dbReference type="Google" id="ProtNLM"/>
    </source>
</evidence>
<evidence type="ECO:0000313" key="2">
    <source>
        <dbReference type="Proteomes" id="UP000518206"/>
    </source>
</evidence>
<gene>
    <name evidence="1" type="ORF">FHR80_000062</name>
</gene>
<dbReference type="Proteomes" id="UP000518206">
    <property type="component" value="Unassembled WGS sequence"/>
</dbReference>
<reference evidence="1 2" key="1">
    <citation type="submission" date="2020-08" db="EMBL/GenBank/DDBJ databases">
        <title>The Agave Microbiome: Exploring the role of microbial communities in plant adaptations to desert environments.</title>
        <authorList>
            <person name="Partida-Martinez L.P."/>
        </authorList>
    </citation>
    <scope>NUCLEOTIDE SEQUENCE [LARGE SCALE GENOMIC DNA]</scope>
    <source>
        <strain evidence="1 2">RAS26</strain>
    </source>
</reference>
<dbReference type="EMBL" id="JACHVX010000001">
    <property type="protein sequence ID" value="MBB2921168.1"/>
    <property type="molecule type" value="Genomic_DNA"/>
</dbReference>
<sequence>MPVDVAAVPPHRRARRWPWWVVGVLLVLAGASGVAARPWASAGPLPFPSPSVSAGSTTAAPTVLPTVQAPQFDATSATTLLLTREELEEALPGADPLAAWPVLPWAWGIPEGSRVEPERCTVARTVVSAPPVVYDVRGWDGPSVRVRQEVVVVADQGAAADAFRTLVATVDSCPEYAQVNQGVDGAAWTGEPATEAQGRFPSLWQEIEHTAEGATVPGYRGHLLVGNAVVTWNAEVIGGAGRAEVVDLLGEGAALEGLVQRRASEAAAALQAPAGGAVG</sequence>
<name>A0A7W4UCS2_9CELL</name>
<dbReference type="InterPro" id="IPR038232">
    <property type="entry name" value="PknH-like_Extracell_sf"/>
</dbReference>
<evidence type="ECO:0000313" key="1">
    <source>
        <dbReference type="EMBL" id="MBB2921168.1"/>
    </source>
</evidence>